<dbReference type="EMBL" id="CP001016">
    <property type="protein sequence ID" value="ACB96276.1"/>
    <property type="molecule type" value="Genomic_DNA"/>
</dbReference>
<dbReference type="GO" id="GO:0008320">
    <property type="term" value="F:protein transmembrane transporter activity"/>
    <property type="evidence" value="ECO:0007669"/>
    <property type="project" value="UniProtKB-UniRule"/>
</dbReference>
<dbReference type="Gene3D" id="1.20.5.3310">
    <property type="match status" value="1"/>
</dbReference>
<evidence type="ECO:0000256" key="2">
    <source>
        <dbReference type="ARBA" id="ARBA00022448"/>
    </source>
</evidence>
<dbReference type="InterPro" id="IPR003369">
    <property type="entry name" value="TatA/B/E"/>
</dbReference>
<comment type="function">
    <text evidence="9">Part of the twin-arginine translocation (Tat) system that transports large folded proteins containing a characteristic twin-arginine motif in their signal peptide across membranes. Together with TatC, TatB is part of a receptor directly interacting with Tat signal peptides. TatB may form an oligomeric binding site that transiently accommodates folded Tat precursor proteins before their translocation.</text>
</comment>
<evidence type="ECO:0000313" key="12">
    <source>
        <dbReference type="Proteomes" id="UP000001695"/>
    </source>
</evidence>
<evidence type="ECO:0000256" key="5">
    <source>
        <dbReference type="ARBA" id="ARBA00022927"/>
    </source>
</evidence>
<evidence type="ECO:0000256" key="7">
    <source>
        <dbReference type="ARBA" id="ARBA00023010"/>
    </source>
</evidence>
<reference evidence="12" key="1">
    <citation type="submission" date="2008-03" db="EMBL/GenBank/DDBJ databases">
        <title>Complete sequence of chromosome of Beijerinckia indica subsp. indica ATCC 9039.</title>
        <authorList>
            <consortium name="US DOE Joint Genome Institute"/>
            <person name="Copeland A."/>
            <person name="Lucas S."/>
            <person name="Lapidus A."/>
            <person name="Glavina del Rio T."/>
            <person name="Dalin E."/>
            <person name="Tice H."/>
            <person name="Bruce D."/>
            <person name="Goodwin L."/>
            <person name="Pitluck S."/>
            <person name="LaButti K."/>
            <person name="Schmutz J."/>
            <person name="Larimer F."/>
            <person name="Land M."/>
            <person name="Hauser L."/>
            <person name="Kyrpides N."/>
            <person name="Mikhailova N."/>
            <person name="Dunfield P.F."/>
            <person name="Dedysh S.N."/>
            <person name="Liesack W."/>
            <person name="Saw J.H."/>
            <person name="Alam M."/>
            <person name="Chen Y."/>
            <person name="Murrell J.C."/>
            <person name="Richardson P."/>
        </authorList>
    </citation>
    <scope>NUCLEOTIDE SEQUENCE [LARGE SCALE GENOMIC DNA]</scope>
    <source>
        <strain evidence="12">ATCC 9039 / DSM 1715 / NCIMB 8712</strain>
    </source>
</reference>
<dbReference type="Proteomes" id="UP000001695">
    <property type="component" value="Chromosome"/>
</dbReference>
<evidence type="ECO:0000256" key="1">
    <source>
        <dbReference type="ARBA" id="ARBA00004167"/>
    </source>
</evidence>
<keyword evidence="2 9" id="KW-0813">Transport</keyword>
<dbReference type="OrthoDB" id="7206969at2"/>
<evidence type="ECO:0000256" key="3">
    <source>
        <dbReference type="ARBA" id="ARBA00022475"/>
    </source>
</evidence>
<comment type="subunit">
    <text evidence="9">The Tat system comprises two distinct complexes: a TatABC complex, containing multiple copies of TatA, TatB and TatC subunits, and a separate TatA complex, containing only TatA subunits. Substrates initially bind to the TatABC complex, which probably triggers association of the separate TatA complex to form the active translocon.</text>
</comment>
<keyword evidence="5 9" id="KW-0653">Protein transport</keyword>
<keyword evidence="8 9" id="KW-0472">Membrane</keyword>
<comment type="similarity">
    <text evidence="9">Belongs to the TatB family.</text>
</comment>
<gene>
    <name evidence="9" type="primary">tatB</name>
    <name evidence="11" type="ordered locus">Bind_2704</name>
</gene>
<dbReference type="HAMAP" id="MF_00237">
    <property type="entry name" value="TatB"/>
    <property type="match status" value="1"/>
</dbReference>
<dbReference type="GO" id="GO:0043953">
    <property type="term" value="P:protein transport by the Tat complex"/>
    <property type="evidence" value="ECO:0007669"/>
    <property type="project" value="UniProtKB-UniRule"/>
</dbReference>
<dbReference type="Pfam" id="PF02416">
    <property type="entry name" value="TatA_B_E"/>
    <property type="match status" value="1"/>
</dbReference>
<accession>B2IJG3</accession>
<evidence type="ECO:0000313" key="11">
    <source>
        <dbReference type="EMBL" id="ACB96276.1"/>
    </source>
</evidence>
<dbReference type="PANTHER" id="PTHR33162:SF1">
    <property type="entry name" value="SEC-INDEPENDENT PROTEIN TRANSLOCASE PROTEIN TATA, CHLOROPLASTIC"/>
    <property type="match status" value="1"/>
</dbReference>
<keyword evidence="6 9" id="KW-1133">Transmembrane helix</keyword>
<proteinExistence type="inferred from homology"/>
<evidence type="ECO:0000256" key="4">
    <source>
        <dbReference type="ARBA" id="ARBA00022692"/>
    </source>
</evidence>
<dbReference type="AlphaFoldDB" id="B2IJG3"/>
<keyword evidence="4 9" id="KW-0812">Transmembrane</keyword>
<feature type="region of interest" description="Disordered" evidence="10">
    <location>
        <begin position="96"/>
        <end position="146"/>
    </location>
</feature>
<keyword evidence="9" id="KW-0997">Cell inner membrane</keyword>
<dbReference type="InterPro" id="IPR018448">
    <property type="entry name" value="TatB"/>
</dbReference>
<evidence type="ECO:0000256" key="9">
    <source>
        <dbReference type="HAMAP-Rule" id="MF_00237"/>
    </source>
</evidence>
<reference evidence="11 12" key="2">
    <citation type="journal article" date="2010" name="J. Bacteriol.">
        <title>Complete genome sequence of Beijerinckia indica subsp. indica.</title>
        <authorList>
            <person name="Tamas I."/>
            <person name="Dedysh S.N."/>
            <person name="Liesack W."/>
            <person name="Stott M.B."/>
            <person name="Alam M."/>
            <person name="Murrell J.C."/>
            <person name="Dunfield P.F."/>
        </authorList>
    </citation>
    <scope>NUCLEOTIDE SEQUENCE [LARGE SCALE GENOMIC DNA]</scope>
    <source>
        <strain evidence="12">ATCC 9039 / DSM 1715 / NCIMB 8712</strain>
    </source>
</reference>
<keyword evidence="3 9" id="KW-1003">Cell membrane</keyword>
<evidence type="ECO:0000256" key="8">
    <source>
        <dbReference type="ARBA" id="ARBA00023136"/>
    </source>
</evidence>
<evidence type="ECO:0000256" key="6">
    <source>
        <dbReference type="ARBA" id="ARBA00022989"/>
    </source>
</evidence>
<dbReference type="RefSeq" id="WP_012385627.1">
    <property type="nucleotide sequence ID" value="NC_010581.1"/>
</dbReference>
<dbReference type="NCBIfam" id="TIGR01410">
    <property type="entry name" value="tatB"/>
    <property type="match status" value="1"/>
</dbReference>
<keyword evidence="12" id="KW-1185">Reference proteome</keyword>
<dbReference type="STRING" id="395963.Bind_2704"/>
<dbReference type="eggNOG" id="COG1826">
    <property type="taxonomic scope" value="Bacteria"/>
</dbReference>
<feature type="compositionally biased region" description="Low complexity" evidence="10">
    <location>
        <begin position="130"/>
        <end position="146"/>
    </location>
</feature>
<protein>
    <recommendedName>
        <fullName evidence="9">Sec-independent protein translocase protein TatB</fullName>
    </recommendedName>
</protein>
<dbReference type="PANTHER" id="PTHR33162">
    <property type="entry name" value="SEC-INDEPENDENT PROTEIN TRANSLOCASE PROTEIN TATA, CHLOROPLASTIC"/>
    <property type="match status" value="1"/>
</dbReference>
<name>B2IJG3_BEII9</name>
<sequence length="146" mass="15444">MFDFDPGKLIIIGIVALIVIGPKDLPRVMRQVGQAVGKMRRMAADFQAQFMQAMHEADMAEIRENMQKLGESAKIEANFQPLQDVKSHLTGAVASLPAAPVAPESPPSPEPTEPVSLPAPEPVPSPVSPPESAASISPAPRESSSA</sequence>
<keyword evidence="7 9" id="KW-0811">Translocation</keyword>
<comment type="subcellular location">
    <subcellularLocation>
        <location evidence="9">Cell inner membrane</location>
        <topology evidence="9">Single-pass membrane protein</topology>
    </subcellularLocation>
    <subcellularLocation>
        <location evidence="1">Membrane</location>
        <topology evidence="1">Single-pass membrane protein</topology>
    </subcellularLocation>
</comment>
<dbReference type="PRINTS" id="PR01506">
    <property type="entry name" value="TATBPROTEIN"/>
</dbReference>
<organism evidence="11 12">
    <name type="scientific">Beijerinckia indica subsp. indica (strain ATCC 9039 / DSM 1715 / NCIMB 8712)</name>
    <dbReference type="NCBI Taxonomy" id="395963"/>
    <lineage>
        <taxon>Bacteria</taxon>
        <taxon>Pseudomonadati</taxon>
        <taxon>Pseudomonadota</taxon>
        <taxon>Alphaproteobacteria</taxon>
        <taxon>Hyphomicrobiales</taxon>
        <taxon>Beijerinckiaceae</taxon>
        <taxon>Beijerinckia</taxon>
    </lineage>
</organism>
<evidence type="ECO:0000256" key="10">
    <source>
        <dbReference type="SAM" id="MobiDB-lite"/>
    </source>
</evidence>
<dbReference type="GO" id="GO:0033281">
    <property type="term" value="C:TAT protein transport complex"/>
    <property type="evidence" value="ECO:0007669"/>
    <property type="project" value="UniProtKB-UniRule"/>
</dbReference>
<feature type="compositionally biased region" description="Pro residues" evidence="10">
    <location>
        <begin position="103"/>
        <end position="129"/>
    </location>
</feature>
<dbReference type="HOGENOM" id="CLU_086034_1_3_5"/>
<dbReference type="KEGG" id="bid:Bind_2704"/>